<feature type="domain" description="Nudix hydrolase" evidence="24">
    <location>
        <begin position="25"/>
        <end position="152"/>
    </location>
</feature>
<evidence type="ECO:0000256" key="9">
    <source>
        <dbReference type="ARBA" id="ARBA00024448"/>
    </source>
</evidence>
<evidence type="ECO:0000256" key="20">
    <source>
        <dbReference type="ARBA" id="ARBA00048002"/>
    </source>
</evidence>
<comment type="catalytic activity">
    <reaction evidence="10">
        <text>2-oxo-dATP + H2O = 2-oxo-dAMP + diphosphate + H(+)</text>
        <dbReference type="Rhea" id="RHEA:31583"/>
        <dbReference type="ChEBI" id="CHEBI:15377"/>
        <dbReference type="ChEBI" id="CHEBI:15378"/>
        <dbReference type="ChEBI" id="CHEBI:33019"/>
        <dbReference type="ChEBI" id="CHEBI:63212"/>
        <dbReference type="ChEBI" id="CHEBI:77897"/>
        <dbReference type="EC" id="3.6.1.56"/>
    </reaction>
    <physiologicalReaction direction="left-to-right" evidence="10">
        <dbReference type="Rhea" id="RHEA:31584"/>
    </physiologicalReaction>
</comment>
<comment type="cofactor">
    <cofactor evidence="1">
        <name>Mg(2+)</name>
        <dbReference type="ChEBI" id="CHEBI:18420"/>
    </cofactor>
</comment>
<evidence type="ECO:0000313" key="26">
    <source>
        <dbReference type="Proteomes" id="UP001151518"/>
    </source>
</evidence>
<dbReference type="EMBL" id="JANBTW010000018">
    <property type="protein sequence ID" value="KAJ2678736.1"/>
    <property type="molecule type" value="Genomic_DNA"/>
</dbReference>
<comment type="caution">
    <text evidence="25">The sequence shown here is derived from an EMBL/GenBank/DDBJ whole genome shotgun (WGS) entry which is preliminary data.</text>
</comment>
<dbReference type="GO" id="GO:0042262">
    <property type="term" value="P:DNA protection"/>
    <property type="evidence" value="ECO:0007669"/>
    <property type="project" value="InterPro"/>
</dbReference>
<accession>A0A9W8GAT7</accession>
<comment type="catalytic activity">
    <reaction evidence="22">
        <text>N(6)-methyl-dATP + H2O = N(6)-methyl-dAMP + diphosphate + H(+)</text>
        <dbReference type="Rhea" id="RHEA:67604"/>
        <dbReference type="ChEBI" id="CHEBI:15377"/>
        <dbReference type="ChEBI" id="CHEBI:15378"/>
        <dbReference type="ChEBI" id="CHEBI:33019"/>
        <dbReference type="ChEBI" id="CHEBI:169976"/>
        <dbReference type="ChEBI" id="CHEBI:172872"/>
    </reaction>
    <physiologicalReaction direction="left-to-right" evidence="22">
        <dbReference type="Rhea" id="RHEA:67605"/>
    </physiologicalReaction>
</comment>
<dbReference type="CDD" id="cd03427">
    <property type="entry name" value="NUDIX_MTH1_Nudt1"/>
    <property type="match status" value="1"/>
</dbReference>
<evidence type="ECO:0000256" key="18">
    <source>
        <dbReference type="ARBA" id="ARBA00031927"/>
    </source>
</evidence>
<evidence type="ECO:0000256" key="21">
    <source>
        <dbReference type="ARBA" id="ARBA00048894"/>
    </source>
</evidence>
<evidence type="ECO:0000256" key="17">
    <source>
        <dbReference type="ARBA" id="ARBA00030682"/>
    </source>
</evidence>
<comment type="function">
    <text evidence="23">Oxidized purine nucleoside triphosphate hydrolase which is a prominent sanitizer of the oxidized nucleotide pool. Catalyzes the hydrolysis of 2-oxo-dATP (2-hydroxy-dATP) into 2-oxo-dAMP. Also has a significant hydrolase activity toward 2-oxo-ATP, 8-oxo-dGTP and 8-oxo-dATP. Through the hydrolysis of oxidized purine nucleoside triphosphates, prevents their incorporation into DNA and the subsequent transversions A:T to C:G and G:C to T:A. Also catalyzes the hydrolysis of methylated purine nucleoside triphosphate preventing their integration into DNA. Through this antimutagenic activity protects cells from oxidative stress.</text>
</comment>
<evidence type="ECO:0000256" key="8">
    <source>
        <dbReference type="ARBA" id="ARBA00023242"/>
    </source>
</evidence>
<evidence type="ECO:0000256" key="4">
    <source>
        <dbReference type="ARBA" id="ARBA00011245"/>
    </source>
</evidence>
<keyword evidence="5" id="KW-0479">Metal-binding</keyword>
<evidence type="ECO:0000256" key="12">
    <source>
        <dbReference type="ARBA" id="ARBA00024596"/>
    </source>
</evidence>
<dbReference type="SUPFAM" id="SSF55811">
    <property type="entry name" value="Nudix"/>
    <property type="match status" value="1"/>
</dbReference>
<dbReference type="GO" id="GO:0008413">
    <property type="term" value="F:8-oxo-7,8-dihydroguanosine triphosphate pyrophosphatase activity"/>
    <property type="evidence" value="ECO:0007669"/>
    <property type="project" value="InterPro"/>
</dbReference>
<comment type="subunit">
    <text evidence="4">Monomer.</text>
</comment>
<dbReference type="GO" id="GO:0005634">
    <property type="term" value="C:nucleus"/>
    <property type="evidence" value="ECO:0007669"/>
    <property type="project" value="UniProtKB-SubCell"/>
</dbReference>
<dbReference type="PROSITE" id="PS51462">
    <property type="entry name" value="NUDIX"/>
    <property type="match status" value="1"/>
</dbReference>
<comment type="catalytic activity">
    <reaction evidence="21">
        <text>O(6)-methyl-dGTP + H2O = O(6)-methyl-dGMP + diphosphate + H(+)</text>
        <dbReference type="Rhea" id="RHEA:67600"/>
        <dbReference type="ChEBI" id="CHEBI:15377"/>
        <dbReference type="ChEBI" id="CHEBI:15378"/>
        <dbReference type="ChEBI" id="CHEBI:33019"/>
        <dbReference type="ChEBI" id="CHEBI:169974"/>
        <dbReference type="ChEBI" id="CHEBI:169975"/>
    </reaction>
    <physiologicalReaction direction="left-to-right" evidence="21">
        <dbReference type="Rhea" id="RHEA:67601"/>
    </physiologicalReaction>
</comment>
<dbReference type="AlphaFoldDB" id="A0A9W8GAT7"/>
<evidence type="ECO:0000256" key="22">
    <source>
        <dbReference type="ARBA" id="ARBA00049032"/>
    </source>
</evidence>
<dbReference type="Proteomes" id="UP001151518">
    <property type="component" value="Unassembled WGS sequence"/>
</dbReference>
<dbReference type="PANTHER" id="PTHR43758">
    <property type="entry name" value="7,8-DIHYDRO-8-OXOGUANINE TRIPHOSPHATASE"/>
    <property type="match status" value="1"/>
</dbReference>
<dbReference type="PRINTS" id="PR01403">
    <property type="entry name" value="8OXTPHPHTASE"/>
</dbReference>
<name>A0A9W8GAT7_9FUNG</name>
<reference evidence="25" key="1">
    <citation type="submission" date="2022-07" db="EMBL/GenBank/DDBJ databases">
        <title>Phylogenomic reconstructions and comparative analyses of Kickxellomycotina fungi.</title>
        <authorList>
            <person name="Reynolds N.K."/>
            <person name="Stajich J.E."/>
            <person name="Barry K."/>
            <person name="Grigoriev I.V."/>
            <person name="Crous P."/>
            <person name="Smith M.E."/>
        </authorList>
    </citation>
    <scope>NUCLEOTIDE SEQUENCE</scope>
    <source>
        <strain evidence="25">NRRL 3115</strain>
    </source>
</reference>
<evidence type="ECO:0000256" key="1">
    <source>
        <dbReference type="ARBA" id="ARBA00001946"/>
    </source>
</evidence>
<dbReference type="InterPro" id="IPR000086">
    <property type="entry name" value="NUDIX_hydrolase_dom"/>
</dbReference>
<dbReference type="GO" id="GO:0008828">
    <property type="term" value="F:dATP diphosphatase activity"/>
    <property type="evidence" value="ECO:0007669"/>
    <property type="project" value="UniProtKB-EC"/>
</dbReference>
<evidence type="ECO:0000256" key="3">
    <source>
        <dbReference type="ARBA" id="ARBA00005582"/>
    </source>
</evidence>
<evidence type="ECO:0000256" key="5">
    <source>
        <dbReference type="ARBA" id="ARBA00022723"/>
    </source>
</evidence>
<dbReference type="GO" id="GO:0005737">
    <property type="term" value="C:cytoplasm"/>
    <property type="evidence" value="ECO:0007669"/>
    <property type="project" value="TreeGrafter"/>
</dbReference>
<keyword evidence="8" id="KW-0539">Nucleus</keyword>
<evidence type="ECO:0000256" key="13">
    <source>
        <dbReference type="ARBA" id="ARBA00026103"/>
    </source>
</evidence>
<protein>
    <recommendedName>
        <fullName evidence="14">Oxidized purine nucleoside triphosphate hydrolase</fullName>
        <ecNumber evidence="13">3.6.1.56</ecNumber>
    </recommendedName>
    <alternativeName>
        <fullName evidence="18">2-hydroxy-dATP diphosphatase</fullName>
    </alternativeName>
    <alternativeName>
        <fullName evidence="17">7,8-dihydro-8-oxoguanine triphosphatase</fullName>
    </alternativeName>
    <alternativeName>
        <fullName evidence="16">8-oxo-dGTPase</fullName>
    </alternativeName>
    <alternativeName>
        <fullName evidence="19">Methylated purine nucleoside triphosphate hydrolase</fullName>
    </alternativeName>
    <alternativeName>
        <fullName evidence="15">Nucleoside diphosphate-linked moiety X motif 1</fullName>
    </alternativeName>
</protein>
<keyword evidence="7" id="KW-0460">Magnesium</keyword>
<evidence type="ECO:0000256" key="23">
    <source>
        <dbReference type="ARBA" id="ARBA00053094"/>
    </source>
</evidence>
<dbReference type="Pfam" id="PF00293">
    <property type="entry name" value="NUDIX"/>
    <property type="match status" value="1"/>
</dbReference>
<evidence type="ECO:0000259" key="24">
    <source>
        <dbReference type="PROSITE" id="PS51462"/>
    </source>
</evidence>
<dbReference type="Gene3D" id="3.90.79.10">
    <property type="entry name" value="Nucleoside Triphosphate Pyrophosphohydrolase"/>
    <property type="match status" value="1"/>
</dbReference>
<evidence type="ECO:0000256" key="6">
    <source>
        <dbReference type="ARBA" id="ARBA00022801"/>
    </source>
</evidence>
<dbReference type="InterPro" id="IPR020084">
    <property type="entry name" value="NUDIX_hydrolase_CS"/>
</dbReference>
<evidence type="ECO:0000256" key="19">
    <source>
        <dbReference type="ARBA" id="ARBA00032071"/>
    </source>
</evidence>
<keyword evidence="6" id="KW-0378">Hydrolase</keyword>
<evidence type="ECO:0000313" key="25">
    <source>
        <dbReference type="EMBL" id="KAJ2678736.1"/>
    </source>
</evidence>
<dbReference type="InterPro" id="IPR015797">
    <property type="entry name" value="NUDIX_hydrolase-like_dom_sf"/>
</dbReference>
<dbReference type="GO" id="GO:0046872">
    <property type="term" value="F:metal ion binding"/>
    <property type="evidence" value="ECO:0007669"/>
    <property type="project" value="UniProtKB-KW"/>
</dbReference>
<sequence>MTTLEKTKEAPLDDAGATTAAGSIGKRYYTVVFPFSNAEGRRQVLLGLKKRGMGEGLWNGFGGKVEPQESFDECAHRELKEECGLEASHMRYVGVLYMTRKDGSAMTIYAYTAHGLSGAVEESDEMKPQWFDVADLPYNQAYSEARLWWPTMLSGEFFIARFVFSFSAPIKHQIERVDVSHLPSSSSRNLNG</sequence>
<dbReference type="PANTHER" id="PTHR43758:SF2">
    <property type="entry name" value="OXIDIZED PURINE NUCLEOSIDE TRIPHOSPHATE HYDROLASE"/>
    <property type="match status" value="1"/>
</dbReference>
<proteinExistence type="inferred from homology"/>
<evidence type="ECO:0000256" key="7">
    <source>
        <dbReference type="ARBA" id="ARBA00022842"/>
    </source>
</evidence>
<comment type="catalytic activity">
    <reaction evidence="9">
        <text>8-oxo-dATP + H2O = 8-oxo-dAMP + diphosphate + H(+)</text>
        <dbReference type="Rhea" id="RHEA:65396"/>
        <dbReference type="ChEBI" id="CHEBI:15377"/>
        <dbReference type="ChEBI" id="CHEBI:15378"/>
        <dbReference type="ChEBI" id="CHEBI:33019"/>
        <dbReference type="ChEBI" id="CHEBI:71361"/>
        <dbReference type="ChEBI" id="CHEBI:172871"/>
    </reaction>
    <physiologicalReaction direction="left-to-right" evidence="9">
        <dbReference type="Rhea" id="RHEA:65397"/>
    </physiologicalReaction>
</comment>
<dbReference type="EC" id="3.6.1.56" evidence="13"/>
<evidence type="ECO:0000256" key="10">
    <source>
        <dbReference type="ARBA" id="ARBA00024459"/>
    </source>
</evidence>
<gene>
    <name evidence="25" type="ORF">GGI25_002121</name>
</gene>
<evidence type="ECO:0000256" key="16">
    <source>
        <dbReference type="ARBA" id="ARBA00030634"/>
    </source>
</evidence>
<comment type="catalytic activity">
    <reaction evidence="12">
        <text>2-oxo-ATP + H2O = 2-oxo-AMP + diphosphate + H(+)</text>
        <dbReference type="Rhea" id="RHEA:67392"/>
        <dbReference type="ChEBI" id="CHEBI:15377"/>
        <dbReference type="ChEBI" id="CHEBI:15378"/>
        <dbReference type="ChEBI" id="CHEBI:33019"/>
        <dbReference type="ChEBI" id="CHEBI:71395"/>
        <dbReference type="ChEBI" id="CHEBI:172878"/>
    </reaction>
    <physiologicalReaction direction="left-to-right" evidence="12">
        <dbReference type="Rhea" id="RHEA:67393"/>
    </physiologicalReaction>
</comment>
<comment type="similarity">
    <text evidence="3">Belongs to the Nudix hydrolase family.</text>
</comment>
<organism evidence="25 26">
    <name type="scientific">Coemansia spiralis</name>
    <dbReference type="NCBI Taxonomy" id="417178"/>
    <lineage>
        <taxon>Eukaryota</taxon>
        <taxon>Fungi</taxon>
        <taxon>Fungi incertae sedis</taxon>
        <taxon>Zoopagomycota</taxon>
        <taxon>Kickxellomycotina</taxon>
        <taxon>Kickxellomycetes</taxon>
        <taxon>Kickxellales</taxon>
        <taxon>Kickxellaceae</taxon>
        <taxon>Coemansia</taxon>
    </lineage>
</organism>
<evidence type="ECO:0000256" key="2">
    <source>
        <dbReference type="ARBA" id="ARBA00004123"/>
    </source>
</evidence>
<comment type="subcellular location">
    <subcellularLocation>
        <location evidence="2">Nucleus</location>
    </subcellularLocation>
</comment>
<dbReference type="PROSITE" id="PS00893">
    <property type="entry name" value="NUDIX_BOX"/>
    <property type="match status" value="1"/>
</dbReference>
<dbReference type="OrthoDB" id="447842at2759"/>
<dbReference type="InterPro" id="IPR003563">
    <property type="entry name" value="8ODP"/>
</dbReference>
<comment type="catalytic activity">
    <reaction evidence="11">
        <text>8-oxo-dGTP + H2O = 8-oxo-dGMP + diphosphate + H(+)</text>
        <dbReference type="Rhea" id="RHEA:31575"/>
        <dbReference type="ChEBI" id="CHEBI:15377"/>
        <dbReference type="ChEBI" id="CHEBI:15378"/>
        <dbReference type="ChEBI" id="CHEBI:33019"/>
        <dbReference type="ChEBI" id="CHEBI:63224"/>
        <dbReference type="ChEBI" id="CHEBI:77896"/>
    </reaction>
    <physiologicalReaction direction="left-to-right" evidence="11">
        <dbReference type="Rhea" id="RHEA:31576"/>
    </physiologicalReaction>
</comment>
<evidence type="ECO:0000256" key="14">
    <source>
        <dbReference type="ARBA" id="ARBA00026218"/>
    </source>
</evidence>
<evidence type="ECO:0000256" key="15">
    <source>
        <dbReference type="ARBA" id="ARBA00029673"/>
    </source>
</evidence>
<comment type="catalytic activity">
    <reaction evidence="20">
        <text>N(6)-methyl-ATP + H2O = N(6)-methyl-AMP + diphosphate + H(+)</text>
        <dbReference type="Rhea" id="RHEA:67608"/>
        <dbReference type="ChEBI" id="CHEBI:15377"/>
        <dbReference type="ChEBI" id="CHEBI:15378"/>
        <dbReference type="ChEBI" id="CHEBI:33019"/>
        <dbReference type="ChEBI" id="CHEBI:144842"/>
        <dbReference type="ChEBI" id="CHEBI:172873"/>
    </reaction>
    <physiologicalReaction direction="left-to-right" evidence="20">
        <dbReference type="Rhea" id="RHEA:67609"/>
    </physiologicalReaction>
</comment>
<evidence type="ECO:0000256" key="11">
    <source>
        <dbReference type="ARBA" id="ARBA00024486"/>
    </source>
</evidence>